<reference evidence="1 2" key="1">
    <citation type="journal article" date="2011" name="Front. Microbiol.">
        <title>Genomic signatures of strain selection and enhancement in Bacillus atrophaeus var. globigii, a historical biowarfare simulant.</title>
        <authorList>
            <person name="Gibbons H.S."/>
            <person name="Broomall S.M."/>
            <person name="McNew L.A."/>
            <person name="Daligault H."/>
            <person name="Chapman C."/>
            <person name="Bruce D."/>
            <person name="Karavis M."/>
            <person name="Krepps M."/>
            <person name="McGregor P.A."/>
            <person name="Hong C."/>
            <person name="Park K.H."/>
            <person name="Akmal A."/>
            <person name="Feldman A."/>
            <person name="Lin J.S."/>
            <person name="Chang W.E."/>
            <person name="Higgs B.W."/>
            <person name="Demirev P."/>
            <person name="Lindquist J."/>
            <person name="Liem A."/>
            <person name="Fochler E."/>
            <person name="Read T.D."/>
            <person name="Tapia R."/>
            <person name="Johnson S."/>
            <person name="Bishop-Lilly K.A."/>
            <person name="Detter C."/>
            <person name="Han C."/>
            <person name="Sozhamannan S."/>
            <person name="Rosenzweig C.N."/>
            <person name="Skowronski E.W."/>
        </authorList>
    </citation>
    <scope>NUCLEOTIDE SEQUENCE [LARGE SCALE GENOMIC DNA]</scope>
    <source>
        <strain evidence="1 2">Y4G10-17</strain>
    </source>
</reference>
<proteinExistence type="predicted"/>
<evidence type="ECO:0000313" key="2">
    <source>
        <dbReference type="Proteomes" id="UP000287823"/>
    </source>
</evidence>
<accession>A0A432WE57</accession>
<evidence type="ECO:0000313" key="1">
    <source>
        <dbReference type="EMBL" id="RUO31159.1"/>
    </source>
</evidence>
<gene>
    <name evidence="1" type="ORF">CWE14_11735</name>
</gene>
<protein>
    <submittedName>
        <fullName evidence="1">Uncharacterized protein</fullName>
    </submittedName>
</protein>
<comment type="caution">
    <text evidence="1">The sequence shown here is derived from an EMBL/GenBank/DDBJ whole genome shotgun (WGS) entry which is preliminary data.</text>
</comment>
<organism evidence="1 2">
    <name type="scientific">Aliidiomarina soli</name>
    <dbReference type="NCBI Taxonomy" id="1928574"/>
    <lineage>
        <taxon>Bacteria</taxon>
        <taxon>Pseudomonadati</taxon>
        <taxon>Pseudomonadota</taxon>
        <taxon>Gammaproteobacteria</taxon>
        <taxon>Alteromonadales</taxon>
        <taxon>Idiomarinaceae</taxon>
        <taxon>Aliidiomarina</taxon>
    </lineage>
</organism>
<dbReference type="Proteomes" id="UP000287823">
    <property type="component" value="Unassembled WGS sequence"/>
</dbReference>
<dbReference type="RefSeq" id="WP_126799538.1">
    <property type="nucleotide sequence ID" value="NZ_PIPO01000005.1"/>
</dbReference>
<dbReference type="AlphaFoldDB" id="A0A432WE57"/>
<name>A0A432WE57_9GAMM</name>
<sequence>MIHGQQFVNLVKRYFYFLVDDYGFSLISEKQVNDTGSVRYQSSDVYVNLSVDQPGFELNFVFGRIGIDDQANSYSFEQGDLILLECCHSWVWHQGPESGVELMIKEFARLLKNCGDACLRGDSAVYSEMRTRRDEWVGRRLKEQCNSSLRKDAEKAWQNKDYQTAVKIYRQLSDSLTDVEKKKFVISEKF</sequence>
<dbReference type="EMBL" id="PIPO01000005">
    <property type="protein sequence ID" value="RUO31159.1"/>
    <property type="molecule type" value="Genomic_DNA"/>
</dbReference>
<keyword evidence="2" id="KW-1185">Reference proteome</keyword>